<dbReference type="InterPro" id="IPR014756">
    <property type="entry name" value="Ig_E-set"/>
</dbReference>
<dbReference type="SUPFAM" id="SSF81296">
    <property type="entry name" value="E set domains"/>
    <property type="match status" value="1"/>
</dbReference>
<dbReference type="PANTHER" id="PTHR48098">
    <property type="entry name" value="ENTEROCHELIN ESTERASE-RELATED"/>
    <property type="match status" value="1"/>
</dbReference>
<dbReference type="CDD" id="cd02859">
    <property type="entry name" value="E_set_AMPKbeta_like_N"/>
    <property type="match status" value="1"/>
</dbReference>
<dbReference type="InterPro" id="IPR032640">
    <property type="entry name" value="AMPK1_CBM"/>
</dbReference>
<dbReference type="Gene3D" id="2.60.40.10">
    <property type="entry name" value="Immunoglobulins"/>
    <property type="match status" value="1"/>
</dbReference>
<feature type="domain" description="AMP-activated protein kinase glycogen-binding" evidence="2">
    <location>
        <begin position="32"/>
        <end position="96"/>
    </location>
</feature>
<evidence type="ECO:0000259" key="2">
    <source>
        <dbReference type="Pfam" id="PF16561"/>
    </source>
</evidence>
<comment type="caution">
    <text evidence="3">The sequence shown here is derived from an EMBL/GenBank/DDBJ whole genome shotgun (WGS) entry which is preliminary data.</text>
</comment>
<dbReference type="RefSeq" id="WP_275683479.1">
    <property type="nucleotide sequence ID" value="NZ_JAJLJH010000004.1"/>
</dbReference>
<keyword evidence="1" id="KW-0732">Signal</keyword>
<dbReference type="SUPFAM" id="SSF53474">
    <property type="entry name" value="alpha/beta-Hydrolases"/>
    <property type="match status" value="1"/>
</dbReference>
<keyword evidence="4" id="KW-1185">Reference proteome</keyword>
<dbReference type="Pfam" id="PF00756">
    <property type="entry name" value="Esterase"/>
    <property type="match status" value="1"/>
</dbReference>
<dbReference type="Proteomes" id="UP001139353">
    <property type="component" value="Unassembled WGS sequence"/>
</dbReference>
<feature type="signal peptide" evidence="1">
    <location>
        <begin position="1"/>
        <end position="21"/>
    </location>
</feature>
<accession>A0A9X2C3G1</accession>
<dbReference type="EMBL" id="JAJLJH010000004">
    <property type="protein sequence ID" value="MCK9687440.1"/>
    <property type="molecule type" value="Genomic_DNA"/>
</dbReference>
<name>A0A9X2C3G1_9BURK</name>
<dbReference type="PANTHER" id="PTHR48098:SF1">
    <property type="entry name" value="DIACYLGLYCEROL ACYLTRANSFERASE_MYCOLYLTRANSFERASE AG85A"/>
    <property type="match status" value="1"/>
</dbReference>
<sequence>MRQFALFVASLLTALALEARADPVTFSIAAPQARQVFLAGEMTDWDAGKRAMERDDAGTWHATLDLEPGQWVYKFVVDGQWVHDPATPDHDADGQGGQHSFVFVGAGPWTVAPGTPRGEVQVQQVASRELGQTMSVNVYLPPGFRRGQDLPVLWLLHGSGMDADQWFRTAHIERYMDHLLAAGKIRPFVIVIPSGARGEHSYDGASERFIATELPLWLQSTYGLHPGRAKSALAGMSLGGYGSVALAVRHPQQYGFGAGLSGWYPPELLQEIDKARGLPTRFFLRCGGQDHLLPTNRDLVAELKKRDVPFDYAEEPGGHTFHLWSRETEAMLEAVDAYFASAR</sequence>
<dbReference type="Pfam" id="PF16561">
    <property type="entry name" value="AMPK1_CBM"/>
    <property type="match status" value="1"/>
</dbReference>
<dbReference type="Gene3D" id="3.40.50.1820">
    <property type="entry name" value="alpha/beta hydrolase"/>
    <property type="match status" value="1"/>
</dbReference>
<dbReference type="InterPro" id="IPR029058">
    <property type="entry name" value="AB_hydrolase_fold"/>
</dbReference>
<dbReference type="AlphaFoldDB" id="A0A9X2C3G1"/>
<evidence type="ECO:0000256" key="1">
    <source>
        <dbReference type="SAM" id="SignalP"/>
    </source>
</evidence>
<evidence type="ECO:0000313" key="4">
    <source>
        <dbReference type="Proteomes" id="UP001139353"/>
    </source>
</evidence>
<dbReference type="GO" id="GO:0016747">
    <property type="term" value="F:acyltransferase activity, transferring groups other than amino-acyl groups"/>
    <property type="evidence" value="ECO:0007669"/>
    <property type="project" value="TreeGrafter"/>
</dbReference>
<gene>
    <name evidence="3" type="ORF">LPC04_17185</name>
</gene>
<reference evidence="3" key="1">
    <citation type="submission" date="2021-11" db="EMBL/GenBank/DDBJ databases">
        <title>BS-T2-15 a new species belonging to the Comamonadaceae family isolated from the soil of a French oak forest.</title>
        <authorList>
            <person name="Mieszkin S."/>
            <person name="Alain K."/>
        </authorList>
    </citation>
    <scope>NUCLEOTIDE SEQUENCE</scope>
    <source>
        <strain evidence="3">BS-T2-15</strain>
    </source>
</reference>
<organism evidence="3 4">
    <name type="scientific">Scleromatobacter humisilvae</name>
    <dbReference type="NCBI Taxonomy" id="2897159"/>
    <lineage>
        <taxon>Bacteria</taxon>
        <taxon>Pseudomonadati</taxon>
        <taxon>Pseudomonadota</taxon>
        <taxon>Betaproteobacteria</taxon>
        <taxon>Burkholderiales</taxon>
        <taxon>Sphaerotilaceae</taxon>
        <taxon>Scleromatobacter</taxon>
    </lineage>
</organism>
<protein>
    <recommendedName>
        <fullName evidence="2">AMP-activated protein kinase glycogen-binding domain-containing protein</fullName>
    </recommendedName>
</protein>
<evidence type="ECO:0000313" key="3">
    <source>
        <dbReference type="EMBL" id="MCK9687440.1"/>
    </source>
</evidence>
<dbReference type="InterPro" id="IPR013783">
    <property type="entry name" value="Ig-like_fold"/>
</dbReference>
<dbReference type="InterPro" id="IPR050583">
    <property type="entry name" value="Mycobacterial_A85_antigen"/>
</dbReference>
<proteinExistence type="predicted"/>
<dbReference type="InterPro" id="IPR000801">
    <property type="entry name" value="Esterase-like"/>
</dbReference>
<feature type="chain" id="PRO_5040800273" description="AMP-activated protein kinase glycogen-binding domain-containing protein" evidence="1">
    <location>
        <begin position="22"/>
        <end position="343"/>
    </location>
</feature>